<accession>A0AAW8EZ07</accession>
<gene>
    <name evidence="2" type="ORF">QFZ53_002881</name>
</gene>
<organism evidence="2 3">
    <name type="scientific">Microbacterium natoriense</name>
    <dbReference type="NCBI Taxonomy" id="284570"/>
    <lineage>
        <taxon>Bacteria</taxon>
        <taxon>Bacillati</taxon>
        <taxon>Actinomycetota</taxon>
        <taxon>Actinomycetes</taxon>
        <taxon>Micrococcales</taxon>
        <taxon>Microbacteriaceae</taxon>
        <taxon>Microbacterium</taxon>
    </lineage>
</organism>
<protein>
    <submittedName>
        <fullName evidence="2">Heme/copper-type cytochrome/quinol oxidase subunit 4</fullName>
    </submittedName>
</protein>
<dbReference type="EMBL" id="JAUSXV010000001">
    <property type="protein sequence ID" value="MDQ0648685.1"/>
    <property type="molecule type" value="Genomic_DNA"/>
</dbReference>
<comment type="caution">
    <text evidence="2">The sequence shown here is derived from an EMBL/GenBank/DDBJ whole genome shotgun (WGS) entry which is preliminary data.</text>
</comment>
<dbReference type="Proteomes" id="UP001244427">
    <property type="component" value="Unassembled WGS sequence"/>
</dbReference>
<feature type="transmembrane region" description="Helical" evidence="1">
    <location>
        <begin position="25"/>
        <end position="45"/>
    </location>
</feature>
<name>A0AAW8EZ07_9MICO</name>
<keyword evidence="3" id="KW-1185">Reference proteome</keyword>
<evidence type="ECO:0000313" key="2">
    <source>
        <dbReference type="EMBL" id="MDQ0648685.1"/>
    </source>
</evidence>
<dbReference type="AlphaFoldDB" id="A0AAW8EZ07"/>
<evidence type="ECO:0000256" key="1">
    <source>
        <dbReference type="SAM" id="Phobius"/>
    </source>
</evidence>
<keyword evidence="1" id="KW-1133">Transmembrane helix</keyword>
<sequence>MNLVAQIAMAAAETEHHGNVALETLIFGVIAAIVFTALALVTLSYKNVANRHSAKAEAFAAKHGKDGHGAGHGH</sequence>
<reference evidence="2 3" key="1">
    <citation type="submission" date="2023-07" db="EMBL/GenBank/DDBJ databases">
        <title>Comparative genomics of wheat-associated soil bacteria to identify genetic determinants of phenazine resistance.</title>
        <authorList>
            <person name="Mouncey N."/>
        </authorList>
    </citation>
    <scope>NUCLEOTIDE SEQUENCE [LARGE SCALE GENOMIC DNA]</scope>
    <source>
        <strain evidence="2 3">W4I9-1</strain>
    </source>
</reference>
<evidence type="ECO:0000313" key="3">
    <source>
        <dbReference type="Proteomes" id="UP001244427"/>
    </source>
</evidence>
<keyword evidence="1" id="KW-0812">Transmembrane</keyword>
<proteinExistence type="predicted"/>
<dbReference type="RefSeq" id="WP_292908398.1">
    <property type="nucleotide sequence ID" value="NZ_JAUSXV010000001.1"/>
</dbReference>
<keyword evidence="1" id="KW-0472">Membrane</keyword>